<reference evidence="1 2" key="1">
    <citation type="submission" date="2017-04" db="EMBL/GenBank/DDBJ databases">
        <title>Draft genome sequence of Zooshikella ganghwensis VG4 isolated from Red Sea sediments.</title>
        <authorList>
            <person name="Rehman Z."/>
            <person name="Alam I."/>
            <person name="Kamau A."/>
            <person name="Bajic V."/>
            <person name="Leiknes T."/>
        </authorList>
    </citation>
    <scope>NUCLEOTIDE SEQUENCE [LARGE SCALE GENOMIC DNA]</scope>
    <source>
        <strain evidence="1 2">VG4</strain>
    </source>
</reference>
<gene>
    <name evidence="1" type="ORF">B9G39_21745</name>
</gene>
<dbReference type="Proteomes" id="UP000257039">
    <property type="component" value="Unassembled WGS sequence"/>
</dbReference>
<accession>A0A4P9VU83</accession>
<protein>
    <submittedName>
        <fullName evidence="1">Uncharacterized protein</fullName>
    </submittedName>
</protein>
<evidence type="ECO:0000313" key="1">
    <source>
        <dbReference type="EMBL" id="RDH45862.1"/>
    </source>
</evidence>
<name>A0A4P9VU83_9GAMM</name>
<organism evidence="1 2">
    <name type="scientific">Zooshikella ganghwensis</name>
    <dbReference type="NCBI Taxonomy" id="202772"/>
    <lineage>
        <taxon>Bacteria</taxon>
        <taxon>Pseudomonadati</taxon>
        <taxon>Pseudomonadota</taxon>
        <taxon>Gammaproteobacteria</taxon>
        <taxon>Oceanospirillales</taxon>
        <taxon>Zooshikellaceae</taxon>
        <taxon>Zooshikella</taxon>
    </lineage>
</organism>
<dbReference type="AlphaFoldDB" id="A0A4P9VU83"/>
<sequence length="150" mass="17616">MKVFFEGMSSGWVDFRIIDNHKEIFHDSFSYTPYDSFLELINALHDIKTCSGFVEKKVTFNTEPLEYDFCFTKSEGVVSLEIKDYKDYRRAGNTEAMFAVKGSYDEICIPFWRGLRKLKGKNSQEELDRAWHRAFPLLELEKLTSKLKSK</sequence>
<comment type="caution">
    <text evidence="1">The sequence shown here is derived from an EMBL/GenBank/DDBJ whole genome shotgun (WGS) entry which is preliminary data.</text>
</comment>
<keyword evidence="2" id="KW-1185">Reference proteome</keyword>
<proteinExistence type="predicted"/>
<dbReference type="EMBL" id="NDXW01000001">
    <property type="protein sequence ID" value="RDH45862.1"/>
    <property type="molecule type" value="Genomic_DNA"/>
</dbReference>
<evidence type="ECO:0000313" key="2">
    <source>
        <dbReference type="Proteomes" id="UP000257039"/>
    </source>
</evidence>